<dbReference type="OrthoDB" id="3359487at2759"/>
<dbReference type="Proteomes" id="UP000297245">
    <property type="component" value="Unassembled WGS sequence"/>
</dbReference>
<feature type="non-terminal residue" evidence="1">
    <location>
        <position position="1"/>
    </location>
</feature>
<sequence>RVFRSSLLQRDLEDQCVSLEMKAQKMVHYVVTRWNTFHDTLDRTITLEQPLMKLVILPKHNERNGRNLKHFKLTDTEWKILKQLLPMLKWFKQITEKVSKSGVPLLHKVIPWMDTFEGLLKGVVKDSSKHGTVRAAAARGLAVLNKYYSKMDDSVMYRICMHEYF</sequence>
<evidence type="ECO:0000313" key="2">
    <source>
        <dbReference type="Proteomes" id="UP000297245"/>
    </source>
</evidence>
<protein>
    <submittedName>
        <fullName evidence="1">Uncharacterized protein</fullName>
    </submittedName>
</protein>
<dbReference type="InterPro" id="IPR012337">
    <property type="entry name" value="RNaseH-like_sf"/>
</dbReference>
<evidence type="ECO:0000313" key="1">
    <source>
        <dbReference type="EMBL" id="THU90083.1"/>
    </source>
</evidence>
<keyword evidence="2" id="KW-1185">Reference proteome</keyword>
<dbReference type="SUPFAM" id="SSF53098">
    <property type="entry name" value="Ribonuclease H-like"/>
    <property type="match status" value="1"/>
</dbReference>
<dbReference type="EMBL" id="ML179346">
    <property type="protein sequence ID" value="THU90083.1"/>
    <property type="molecule type" value="Genomic_DNA"/>
</dbReference>
<organism evidence="1 2">
    <name type="scientific">Dendrothele bispora (strain CBS 962.96)</name>
    <dbReference type="NCBI Taxonomy" id="1314807"/>
    <lineage>
        <taxon>Eukaryota</taxon>
        <taxon>Fungi</taxon>
        <taxon>Dikarya</taxon>
        <taxon>Basidiomycota</taxon>
        <taxon>Agaricomycotina</taxon>
        <taxon>Agaricomycetes</taxon>
        <taxon>Agaricomycetidae</taxon>
        <taxon>Agaricales</taxon>
        <taxon>Agaricales incertae sedis</taxon>
        <taxon>Dendrothele</taxon>
    </lineage>
</organism>
<gene>
    <name evidence="1" type="ORF">K435DRAFT_676539</name>
</gene>
<accession>A0A4S8LMA7</accession>
<reference evidence="1 2" key="1">
    <citation type="journal article" date="2019" name="Nat. Ecol. Evol.">
        <title>Megaphylogeny resolves global patterns of mushroom evolution.</title>
        <authorList>
            <person name="Varga T."/>
            <person name="Krizsan K."/>
            <person name="Foldi C."/>
            <person name="Dima B."/>
            <person name="Sanchez-Garcia M."/>
            <person name="Sanchez-Ramirez S."/>
            <person name="Szollosi G.J."/>
            <person name="Szarkandi J.G."/>
            <person name="Papp V."/>
            <person name="Albert L."/>
            <person name="Andreopoulos W."/>
            <person name="Angelini C."/>
            <person name="Antonin V."/>
            <person name="Barry K.W."/>
            <person name="Bougher N.L."/>
            <person name="Buchanan P."/>
            <person name="Buyck B."/>
            <person name="Bense V."/>
            <person name="Catcheside P."/>
            <person name="Chovatia M."/>
            <person name="Cooper J."/>
            <person name="Damon W."/>
            <person name="Desjardin D."/>
            <person name="Finy P."/>
            <person name="Geml J."/>
            <person name="Haridas S."/>
            <person name="Hughes K."/>
            <person name="Justo A."/>
            <person name="Karasinski D."/>
            <person name="Kautmanova I."/>
            <person name="Kiss B."/>
            <person name="Kocsube S."/>
            <person name="Kotiranta H."/>
            <person name="LaButti K.M."/>
            <person name="Lechner B.E."/>
            <person name="Liimatainen K."/>
            <person name="Lipzen A."/>
            <person name="Lukacs Z."/>
            <person name="Mihaltcheva S."/>
            <person name="Morgado L.N."/>
            <person name="Niskanen T."/>
            <person name="Noordeloos M.E."/>
            <person name="Ohm R.A."/>
            <person name="Ortiz-Santana B."/>
            <person name="Ovrebo C."/>
            <person name="Racz N."/>
            <person name="Riley R."/>
            <person name="Savchenko A."/>
            <person name="Shiryaev A."/>
            <person name="Soop K."/>
            <person name="Spirin V."/>
            <person name="Szebenyi C."/>
            <person name="Tomsovsky M."/>
            <person name="Tulloss R.E."/>
            <person name="Uehling J."/>
            <person name="Grigoriev I.V."/>
            <person name="Vagvolgyi C."/>
            <person name="Papp T."/>
            <person name="Martin F.M."/>
            <person name="Miettinen O."/>
            <person name="Hibbett D.S."/>
            <person name="Nagy L.G."/>
        </authorList>
    </citation>
    <scope>NUCLEOTIDE SEQUENCE [LARGE SCALE GENOMIC DNA]</scope>
    <source>
        <strain evidence="1 2">CBS 962.96</strain>
    </source>
</reference>
<name>A0A4S8LMA7_DENBC</name>
<dbReference type="AlphaFoldDB" id="A0A4S8LMA7"/>
<proteinExistence type="predicted"/>